<dbReference type="EMBL" id="JAFBDR010000006">
    <property type="protein sequence ID" value="MBM7571026.1"/>
    <property type="molecule type" value="Genomic_DNA"/>
</dbReference>
<evidence type="ECO:0000256" key="6">
    <source>
        <dbReference type="ARBA" id="ARBA00022679"/>
    </source>
</evidence>
<evidence type="ECO:0000256" key="5">
    <source>
        <dbReference type="ARBA" id="ARBA00022553"/>
    </source>
</evidence>
<dbReference type="GO" id="GO:0004673">
    <property type="term" value="F:protein histidine kinase activity"/>
    <property type="evidence" value="ECO:0007669"/>
    <property type="project" value="UniProtKB-EC"/>
</dbReference>
<dbReference type="Gene3D" id="3.30.565.10">
    <property type="entry name" value="Histidine kinase-like ATPase, C-terminal domain"/>
    <property type="match status" value="1"/>
</dbReference>
<dbReference type="PANTHER" id="PTHR34220:SF7">
    <property type="entry name" value="SENSOR HISTIDINE KINASE YPDA"/>
    <property type="match status" value="1"/>
</dbReference>
<name>A0ABS2MYQ2_9BACI</name>
<dbReference type="Pfam" id="PF06580">
    <property type="entry name" value="His_kinase"/>
    <property type="match status" value="1"/>
</dbReference>
<evidence type="ECO:0000256" key="1">
    <source>
        <dbReference type="ARBA" id="ARBA00000085"/>
    </source>
</evidence>
<evidence type="ECO:0000313" key="14">
    <source>
        <dbReference type="EMBL" id="MBM7571026.1"/>
    </source>
</evidence>
<dbReference type="PANTHER" id="PTHR34220">
    <property type="entry name" value="SENSOR HISTIDINE KINASE YPDA"/>
    <property type="match status" value="1"/>
</dbReference>
<dbReference type="PRINTS" id="PR00344">
    <property type="entry name" value="BCTRLSENSOR"/>
</dbReference>
<dbReference type="InterPro" id="IPR036890">
    <property type="entry name" value="HATPase_C_sf"/>
</dbReference>
<evidence type="ECO:0000256" key="10">
    <source>
        <dbReference type="ARBA" id="ARBA00023012"/>
    </source>
</evidence>
<keyword evidence="11" id="KW-0472">Membrane</keyword>
<comment type="subcellular location">
    <subcellularLocation>
        <location evidence="2">Cell membrane</location>
        <topology evidence="2">Multi-pass membrane protein</topology>
    </subcellularLocation>
</comment>
<dbReference type="InterPro" id="IPR003594">
    <property type="entry name" value="HATPase_dom"/>
</dbReference>
<dbReference type="Proteomes" id="UP001296943">
    <property type="component" value="Unassembled WGS sequence"/>
</dbReference>
<keyword evidence="9" id="KW-0067">ATP-binding</keyword>
<keyword evidence="5" id="KW-0597">Phosphoprotein</keyword>
<evidence type="ECO:0000259" key="12">
    <source>
        <dbReference type="PROSITE" id="PS50109"/>
    </source>
</evidence>
<dbReference type="InterPro" id="IPR004358">
    <property type="entry name" value="Sig_transdc_His_kin-like_C"/>
</dbReference>
<feature type="domain" description="HAMP" evidence="13">
    <location>
        <begin position="313"/>
        <end position="369"/>
    </location>
</feature>
<dbReference type="Gene3D" id="6.10.340.10">
    <property type="match status" value="1"/>
</dbReference>
<keyword evidence="7" id="KW-0547">Nucleotide-binding</keyword>
<evidence type="ECO:0000313" key="15">
    <source>
        <dbReference type="Proteomes" id="UP001296943"/>
    </source>
</evidence>
<comment type="caution">
    <text evidence="14">The sequence shown here is derived from an EMBL/GenBank/DDBJ whole genome shotgun (WGS) entry which is preliminary data.</text>
</comment>
<evidence type="ECO:0000256" key="7">
    <source>
        <dbReference type="ARBA" id="ARBA00022741"/>
    </source>
</evidence>
<dbReference type="PROSITE" id="PS50109">
    <property type="entry name" value="HIS_KIN"/>
    <property type="match status" value="1"/>
</dbReference>
<comment type="catalytic activity">
    <reaction evidence="1">
        <text>ATP + protein L-histidine = ADP + protein N-phospho-L-histidine.</text>
        <dbReference type="EC" id="2.7.13.3"/>
    </reaction>
</comment>
<dbReference type="InterPro" id="IPR010559">
    <property type="entry name" value="Sig_transdc_His_kin_internal"/>
</dbReference>
<reference evidence="14 15" key="1">
    <citation type="submission" date="2021-01" db="EMBL/GenBank/DDBJ databases">
        <title>Genomic Encyclopedia of Type Strains, Phase IV (KMG-IV): sequencing the most valuable type-strain genomes for metagenomic binning, comparative biology and taxonomic classification.</title>
        <authorList>
            <person name="Goeker M."/>
        </authorList>
    </citation>
    <scope>NUCLEOTIDE SEQUENCE [LARGE SCALE GENOMIC DNA]</scope>
    <source>
        <strain evidence="14 15">DSM 23711</strain>
    </source>
</reference>
<evidence type="ECO:0000256" key="9">
    <source>
        <dbReference type="ARBA" id="ARBA00022840"/>
    </source>
</evidence>
<dbReference type="EC" id="2.7.13.3" evidence="3"/>
<evidence type="ECO:0000256" key="8">
    <source>
        <dbReference type="ARBA" id="ARBA00022777"/>
    </source>
</evidence>
<dbReference type="SUPFAM" id="SSF55874">
    <property type="entry name" value="ATPase domain of HSP90 chaperone/DNA topoisomerase II/histidine kinase"/>
    <property type="match status" value="1"/>
</dbReference>
<proteinExistence type="predicted"/>
<evidence type="ECO:0000256" key="2">
    <source>
        <dbReference type="ARBA" id="ARBA00004651"/>
    </source>
</evidence>
<sequence>MKQMKSFYSKLRIKYKMFLLISFILLSFSIGGISILQHAFNVYNEEIYRQSAQSLGVSSNSIENELKKMERLSFQVATDSHIQSYLKRLKDNQSEYEKYIVENDIKDRLLQLGALNKYVDSLQVYDLSGKEYATGKDIEILSKDRIQEVDAKASVKKGGVEWVFPNREDPALITARKIRSYSDYDFSFEPLGLVAVRMNVAEVVSDFTSTINGENAQLAIFDENNQQVYPVDTRLSSAYTAAINNEKGYSLIKDNRERYFITYSPAQHTKWTYMIVTPYSSLFNAITSVRAAVISLYTIMFIVVAYMSMRFVNGIIKPIEGLNKKMEIVQTGELDPFYSNEDVKYYRDETGKMHENFNIMMNQINHLIAENYKKQLVIKEAEFKTLQAQVNPHFLYNTLESINWSAKMEGKDRISRMAESLGYILQSSINMKESTITLEKEMTIVEKYIVIQSYRFEERLDFQTEISEELYHCMVPKFTLQPLIENAIRYGLQQMVGTCTIRVIGKKVKDNIILTVEDNGPGMDADFLPKLKNGDYQPQGTGIGLRNIDERIQMIFGKKYGIKIESTKVKGTKVYVMLPYEGGGENVQRVVSR</sequence>
<protein>
    <recommendedName>
        <fullName evidence="3">histidine kinase</fullName>
        <ecNumber evidence="3">2.7.13.3</ecNumber>
    </recommendedName>
</protein>
<keyword evidence="15" id="KW-1185">Reference proteome</keyword>
<evidence type="ECO:0000256" key="4">
    <source>
        <dbReference type="ARBA" id="ARBA00022475"/>
    </source>
</evidence>
<keyword evidence="4" id="KW-1003">Cell membrane</keyword>
<dbReference type="SMART" id="SM00387">
    <property type="entry name" value="HATPase_c"/>
    <property type="match status" value="1"/>
</dbReference>
<evidence type="ECO:0000256" key="11">
    <source>
        <dbReference type="ARBA" id="ARBA00023136"/>
    </source>
</evidence>
<feature type="domain" description="Histidine kinase" evidence="12">
    <location>
        <begin position="480"/>
        <end position="582"/>
    </location>
</feature>
<keyword evidence="8 14" id="KW-0418">Kinase</keyword>
<organism evidence="14 15">
    <name type="scientific">Aquibacillus albus</name>
    <dbReference type="NCBI Taxonomy" id="1168171"/>
    <lineage>
        <taxon>Bacteria</taxon>
        <taxon>Bacillati</taxon>
        <taxon>Bacillota</taxon>
        <taxon>Bacilli</taxon>
        <taxon>Bacillales</taxon>
        <taxon>Bacillaceae</taxon>
        <taxon>Aquibacillus</taxon>
    </lineage>
</organism>
<dbReference type="RefSeq" id="WP_204498427.1">
    <property type="nucleotide sequence ID" value="NZ_JAFBDR010000006.1"/>
</dbReference>
<keyword evidence="10" id="KW-0902">Two-component regulatory system</keyword>
<dbReference type="PROSITE" id="PS50885">
    <property type="entry name" value="HAMP"/>
    <property type="match status" value="1"/>
</dbReference>
<evidence type="ECO:0000256" key="3">
    <source>
        <dbReference type="ARBA" id="ARBA00012438"/>
    </source>
</evidence>
<accession>A0ABS2MYQ2</accession>
<dbReference type="Pfam" id="PF02518">
    <property type="entry name" value="HATPase_c"/>
    <property type="match status" value="1"/>
</dbReference>
<evidence type="ECO:0000259" key="13">
    <source>
        <dbReference type="PROSITE" id="PS50885"/>
    </source>
</evidence>
<dbReference type="InterPro" id="IPR005467">
    <property type="entry name" value="His_kinase_dom"/>
</dbReference>
<dbReference type="InterPro" id="IPR003660">
    <property type="entry name" value="HAMP_dom"/>
</dbReference>
<keyword evidence="6 14" id="KW-0808">Transferase</keyword>
<gene>
    <name evidence="14" type="ORF">JOC48_001506</name>
</gene>
<dbReference type="InterPro" id="IPR050640">
    <property type="entry name" value="Bact_2-comp_sensor_kinase"/>
</dbReference>